<dbReference type="Proteomes" id="UP000194003">
    <property type="component" value="Unassembled WGS sequence"/>
</dbReference>
<protein>
    <submittedName>
        <fullName evidence="5">Putative polysaccharide export protein</fullName>
    </submittedName>
</protein>
<keyword evidence="1 2" id="KW-0732">Signal</keyword>
<feature type="domain" description="Polysaccharide export protein N-terminal" evidence="3">
    <location>
        <begin position="26"/>
        <end position="98"/>
    </location>
</feature>
<feature type="chain" id="PRO_5010993270" evidence="2">
    <location>
        <begin position="20"/>
        <end position="177"/>
    </location>
</feature>
<dbReference type="Pfam" id="PF02563">
    <property type="entry name" value="Poly_export"/>
    <property type="match status" value="1"/>
</dbReference>
<comment type="caution">
    <text evidence="5">The sequence shown here is derived from an EMBL/GenBank/DDBJ whole genome shotgun (WGS) entry which is preliminary data.</text>
</comment>
<dbReference type="InterPro" id="IPR049712">
    <property type="entry name" value="Poly_export"/>
</dbReference>
<accession>A0A1Y2K330</accession>
<name>A0A1Y2K330_9PROT</name>
<organism evidence="5 6">
    <name type="scientific">Magnetofaba australis IT-1</name>
    <dbReference type="NCBI Taxonomy" id="1434232"/>
    <lineage>
        <taxon>Bacteria</taxon>
        <taxon>Pseudomonadati</taxon>
        <taxon>Pseudomonadota</taxon>
        <taxon>Magnetococcia</taxon>
        <taxon>Magnetococcales</taxon>
        <taxon>Magnetococcaceae</taxon>
        <taxon>Magnetofaba</taxon>
    </lineage>
</organism>
<feature type="signal peptide" evidence="2">
    <location>
        <begin position="1"/>
        <end position="19"/>
    </location>
</feature>
<keyword evidence="6" id="KW-1185">Reference proteome</keyword>
<dbReference type="Gene3D" id="3.10.560.10">
    <property type="entry name" value="Outer membrane lipoprotein wza domain like"/>
    <property type="match status" value="1"/>
</dbReference>
<dbReference type="OrthoDB" id="197007at2"/>
<feature type="domain" description="Soluble ligand binding" evidence="4">
    <location>
        <begin position="103"/>
        <end position="150"/>
    </location>
</feature>
<dbReference type="InterPro" id="IPR019554">
    <property type="entry name" value="Soluble_ligand-bd"/>
</dbReference>
<sequence length="177" mass="19272">MFAALGLQLIAISVCMAEAAQDTLRTGYHLGPGDVIQIDVAEEPEMSVKARIQADGKISYAFVGEILAQGLSVKQLEKKIYDRLIDGYLKNPKVSISVLTYRMFYINGEVSSSGGFAYQPGLTVRKAVALAGGFTERANEDGVTVIRGSDPEQQQRRIALDSPVFPDDILTVPEGFW</sequence>
<dbReference type="PANTHER" id="PTHR33619:SF3">
    <property type="entry name" value="POLYSACCHARIDE EXPORT PROTEIN GFCE-RELATED"/>
    <property type="match status" value="1"/>
</dbReference>
<dbReference type="AlphaFoldDB" id="A0A1Y2K330"/>
<proteinExistence type="predicted"/>
<evidence type="ECO:0000313" key="5">
    <source>
        <dbReference type="EMBL" id="OSM02369.1"/>
    </source>
</evidence>
<dbReference type="GO" id="GO:0015159">
    <property type="term" value="F:polysaccharide transmembrane transporter activity"/>
    <property type="evidence" value="ECO:0007669"/>
    <property type="project" value="InterPro"/>
</dbReference>
<evidence type="ECO:0000313" key="6">
    <source>
        <dbReference type="Proteomes" id="UP000194003"/>
    </source>
</evidence>
<evidence type="ECO:0000259" key="3">
    <source>
        <dbReference type="Pfam" id="PF02563"/>
    </source>
</evidence>
<dbReference type="RefSeq" id="WP_158089596.1">
    <property type="nucleotide sequence ID" value="NZ_LVJN01000020.1"/>
</dbReference>
<gene>
    <name evidence="5" type="ORF">MAIT1_02505</name>
</gene>
<evidence type="ECO:0000256" key="1">
    <source>
        <dbReference type="ARBA" id="ARBA00022729"/>
    </source>
</evidence>
<dbReference type="InterPro" id="IPR003715">
    <property type="entry name" value="Poly_export_N"/>
</dbReference>
<dbReference type="PANTHER" id="PTHR33619">
    <property type="entry name" value="POLYSACCHARIDE EXPORT PROTEIN GFCE-RELATED"/>
    <property type="match status" value="1"/>
</dbReference>
<dbReference type="Gene3D" id="3.30.1950.10">
    <property type="entry name" value="wza like domain"/>
    <property type="match status" value="1"/>
</dbReference>
<dbReference type="EMBL" id="LVJN01000020">
    <property type="protein sequence ID" value="OSM02369.1"/>
    <property type="molecule type" value="Genomic_DNA"/>
</dbReference>
<evidence type="ECO:0000259" key="4">
    <source>
        <dbReference type="Pfam" id="PF10531"/>
    </source>
</evidence>
<dbReference type="Pfam" id="PF10531">
    <property type="entry name" value="SLBB"/>
    <property type="match status" value="1"/>
</dbReference>
<evidence type="ECO:0000256" key="2">
    <source>
        <dbReference type="SAM" id="SignalP"/>
    </source>
</evidence>
<reference evidence="5 6" key="1">
    <citation type="journal article" date="2016" name="BMC Genomics">
        <title>Combined genomic and structural analyses of a cultured magnetotactic bacterium reveals its niche adaptation to a dynamic environment.</title>
        <authorList>
            <person name="Araujo A.C."/>
            <person name="Morillo V."/>
            <person name="Cypriano J."/>
            <person name="Teixeira L.C."/>
            <person name="Leao P."/>
            <person name="Lyra S."/>
            <person name="Almeida L.G."/>
            <person name="Bazylinski D.A."/>
            <person name="Vasconcellos A.T."/>
            <person name="Abreu F."/>
            <person name="Lins U."/>
        </authorList>
    </citation>
    <scope>NUCLEOTIDE SEQUENCE [LARGE SCALE GENOMIC DNA]</scope>
    <source>
        <strain evidence="5 6">IT-1</strain>
    </source>
</reference>
<dbReference type="STRING" id="1434232.MAIT1_02505"/>